<comment type="caution">
    <text evidence="4">The sequence shown here is derived from an EMBL/GenBank/DDBJ whole genome shotgun (WGS) entry which is preliminary data.</text>
</comment>
<name>A0A372M7Z3_9ACTN</name>
<keyword evidence="1" id="KW-0472">Membrane</keyword>
<dbReference type="Pfam" id="PF00501">
    <property type="entry name" value="AMP-binding"/>
    <property type="match status" value="1"/>
</dbReference>
<evidence type="ECO:0000259" key="2">
    <source>
        <dbReference type="Pfam" id="PF00501"/>
    </source>
</evidence>
<dbReference type="InterPro" id="IPR045851">
    <property type="entry name" value="AMP-bd_C_sf"/>
</dbReference>
<dbReference type="Pfam" id="PF13193">
    <property type="entry name" value="AMP-binding_C"/>
    <property type="match status" value="1"/>
</dbReference>
<accession>A0A372M7Z3</accession>
<dbReference type="RefSeq" id="WP_128555808.1">
    <property type="nucleotide sequence ID" value="NZ_QUAK01000063.1"/>
</dbReference>
<dbReference type="InterPro" id="IPR000873">
    <property type="entry name" value="AMP-dep_synth/lig_dom"/>
</dbReference>
<dbReference type="InterPro" id="IPR025110">
    <property type="entry name" value="AMP-bd_C"/>
</dbReference>
<dbReference type="Gene3D" id="3.30.300.30">
    <property type="match status" value="1"/>
</dbReference>
<gene>
    <name evidence="4" type="ORF">DY218_11245</name>
</gene>
<keyword evidence="1" id="KW-0812">Transmembrane</keyword>
<dbReference type="PROSITE" id="PS00455">
    <property type="entry name" value="AMP_BINDING"/>
    <property type="match status" value="1"/>
</dbReference>
<dbReference type="GO" id="GO:0044550">
    <property type="term" value="P:secondary metabolite biosynthetic process"/>
    <property type="evidence" value="ECO:0007669"/>
    <property type="project" value="TreeGrafter"/>
</dbReference>
<protein>
    <submittedName>
        <fullName evidence="4">D-alanine--poly(Phosphoribitol) ligase</fullName>
    </submittedName>
</protein>
<evidence type="ECO:0000313" key="5">
    <source>
        <dbReference type="Proteomes" id="UP000263094"/>
    </source>
</evidence>
<evidence type="ECO:0000313" key="4">
    <source>
        <dbReference type="EMBL" id="RFU86635.1"/>
    </source>
</evidence>
<dbReference type="SUPFAM" id="SSF56801">
    <property type="entry name" value="Acetyl-CoA synthetase-like"/>
    <property type="match status" value="1"/>
</dbReference>
<sequence length="489" mass="52627">MRDIVSAIEETASRYPDLSALRIGRQELSYADLWDWSGRIAAAFGARPGRVGLSFAKSPETYAAYLGVLRAGGAVLPLSSRWPTSRVAHIVSEATPERILIDAAGSDPDAYRGVTIHQIADLAGGGAAARVEIKSADEAYLIYTSGSTGKPKGVPVRHGSLADYITHVVDLYELGPGARMAQVADLTFDASVFEIFAAWASGATVVVAAGLAWMAPVRFLREYSITHLDTVPSVISLAQGTRSLRPAALPELRWSMFSGEQLTYEAASAWKESALGSVIENNYGPTELAGVCARYRLPADSAQWTATSNATVPIGSVYPHLESLILGPDGTAAEEGELCVRGGQRLSSYVDPADNVGRFVSGLPPYALLGDAPGPDDWYRTGDRVRMEHGQLVHLGRVDRQVKLRGYRVELDEVESAVRSHRAVREAAVVMAGSQLVAVYTGSPLEASELKRHVAELVPDYMVPVSWEQRDTLPLNQNGKLDRASLEGR</sequence>
<dbReference type="InterPro" id="IPR020845">
    <property type="entry name" value="AMP-binding_CS"/>
</dbReference>
<dbReference type="Proteomes" id="UP000263094">
    <property type="component" value="Unassembled WGS sequence"/>
</dbReference>
<feature type="domain" description="AMP-binding enzyme C-terminal" evidence="3">
    <location>
        <begin position="413"/>
        <end position="480"/>
    </location>
</feature>
<dbReference type="GO" id="GO:0031177">
    <property type="term" value="F:phosphopantetheine binding"/>
    <property type="evidence" value="ECO:0007669"/>
    <property type="project" value="TreeGrafter"/>
</dbReference>
<reference evidence="4 5" key="1">
    <citation type="submission" date="2018-08" db="EMBL/GenBank/DDBJ databases">
        <title>Isolation, diversity and antifungal activity of Actinobacteria from wheat.</title>
        <authorList>
            <person name="Han C."/>
        </authorList>
    </citation>
    <scope>NUCLEOTIDE SEQUENCE [LARGE SCALE GENOMIC DNA]</scope>
    <source>
        <strain evidence="4 5">NEAU-YY421</strain>
    </source>
</reference>
<dbReference type="OrthoDB" id="2472181at2"/>
<evidence type="ECO:0000259" key="3">
    <source>
        <dbReference type="Pfam" id="PF13193"/>
    </source>
</evidence>
<dbReference type="AlphaFoldDB" id="A0A372M7Z3"/>
<dbReference type="GO" id="GO:0016874">
    <property type="term" value="F:ligase activity"/>
    <property type="evidence" value="ECO:0007669"/>
    <property type="project" value="UniProtKB-KW"/>
</dbReference>
<evidence type="ECO:0000256" key="1">
    <source>
        <dbReference type="SAM" id="Phobius"/>
    </source>
</evidence>
<dbReference type="Gene3D" id="3.40.50.12780">
    <property type="entry name" value="N-terminal domain of ligase-like"/>
    <property type="match status" value="1"/>
</dbReference>
<dbReference type="GO" id="GO:0005737">
    <property type="term" value="C:cytoplasm"/>
    <property type="evidence" value="ECO:0007669"/>
    <property type="project" value="TreeGrafter"/>
</dbReference>
<keyword evidence="4" id="KW-0436">Ligase</keyword>
<feature type="transmembrane region" description="Helical" evidence="1">
    <location>
        <begin position="196"/>
        <end position="215"/>
    </location>
</feature>
<dbReference type="EMBL" id="QUAK01000063">
    <property type="protein sequence ID" value="RFU86635.1"/>
    <property type="molecule type" value="Genomic_DNA"/>
</dbReference>
<feature type="domain" description="AMP-dependent synthetase/ligase" evidence="2">
    <location>
        <begin position="9"/>
        <end position="349"/>
    </location>
</feature>
<organism evidence="4 5">
    <name type="scientific">Streptomyces triticagri</name>
    <dbReference type="NCBI Taxonomy" id="2293568"/>
    <lineage>
        <taxon>Bacteria</taxon>
        <taxon>Bacillati</taxon>
        <taxon>Actinomycetota</taxon>
        <taxon>Actinomycetes</taxon>
        <taxon>Kitasatosporales</taxon>
        <taxon>Streptomycetaceae</taxon>
        <taxon>Streptomyces</taxon>
    </lineage>
</organism>
<keyword evidence="1" id="KW-1133">Transmembrane helix</keyword>
<proteinExistence type="predicted"/>
<dbReference type="PANTHER" id="PTHR45527">
    <property type="entry name" value="NONRIBOSOMAL PEPTIDE SYNTHETASE"/>
    <property type="match status" value="1"/>
</dbReference>
<dbReference type="InterPro" id="IPR042099">
    <property type="entry name" value="ANL_N_sf"/>
</dbReference>
<keyword evidence="5" id="KW-1185">Reference proteome</keyword>
<dbReference type="PANTHER" id="PTHR45527:SF1">
    <property type="entry name" value="FATTY ACID SYNTHASE"/>
    <property type="match status" value="1"/>
</dbReference>
<dbReference type="GO" id="GO:0043041">
    <property type="term" value="P:amino acid activation for nonribosomal peptide biosynthetic process"/>
    <property type="evidence" value="ECO:0007669"/>
    <property type="project" value="TreeGrafter"/>
</dbReference>